<comment type="induction">
    <text evidence="14">By heat shock.</text>
</comment>
<dbReference type="NCBIfam" id="TIGR00763">
    <property type="entry name" value="lon"/>
    <property type="match status" value="1"/>
</dbReference>
<comment type="similarity">
    <text evidence="14 15 18 19">Belongs to the peptidase S16 family.</text>
</comment>
<comment type="catalytic activity">
    <reaction evidence="9 14 15 18">
        <text>Hydrolysis of proteins in presence of ATP.</text>
        <dbReference type="EC" id="3.4.21.53"/>
    </reaction>
</comment>
<dbReference type="InterPro" id="IPR027065">
    <property type="entry name" value="Lon_Prtase"/>
</dbReference>
<evidence type="ECO:0000256" key="5">
    <source>
        <dbReference type="ARBA" id="ARBA00022801"/>
    </source>
</evidence>
<evidence type="ECO:0000256" key="6">
    <source>
        <dbReference type="ARBA" id="ARBA00022825"/>
    </source>
</evidence>
<keyword evidence="2 14" id="KW-0963">Cytoplasm</keyword>
<dbReference type="EC" id="3.4.21.53" evidence="11 14"/>
<evidence type="ECO:0000256" key="14">
    <source>
        <dbReference type="HAMAP-Rule" id="MF_01973"/>
    </source>
</evidence>
<dbReference type="RefSeq" id="WP_082174779.1">
    <property type="nucleotide sequence ID" value="NZ_DF968181.1"/>
</dbReference>
<feature type="active site" evidence="14 16">
    <location>
        <position position="757"/>
    </location>
</feature>
<dbReference type="InterPro" id="IPR046336">
    <property type="entry name" value="Lon_prtase_N_sf"/>
</dbReference>
<feature type="active site" evidence="14 16">
    <location>
        <position position="714"/>
    </location>
</feature>
<dbReference type="InterPro" id="IPR020568">
    <property type="entry name" value="Ribosomal_Su5_D2-typ_SF"/>
</dbReference>
<comment type="subunit">
    <text evidence="14 15">Homohexamer. Organized in a ring with a central cavity.</text>
</comment>
<evidence type="ECO:0000256" key="7">
    <source>
        <dbReference type="ARBA" id="ARBA00022840"/>
    </source>
</evidence>
<gene>
    <name evidence="14" type="primary">lon</name>
    <name evidence="23" type="ORF">ATC1_131351</name>
</gene>
<dbReference type="PRINTS" id="PR00830">
    <property type="entry name" value="ENDOLAPTASE"/>
</dbReference>
<evidence type="ECO:0000313" key="24">
    <source>
        <dbReference type="Proteomes" id="UP000053370"/>
    </source>
</evidence>
<dbReference type="FunFam" id="1.20.5.5270:FF:000002">
    <property type="entry name" value="Lon protease homolog"/>
    <property type="match status" value="1"/>
</dbReference>
<dbReference type="Gene3D" id="1.20.58.1480">
    <property type="match status" value="1"/>
</dbReference>
<keyword evidence="7 14" id="KW-0067">ATP-binding</keyword>
<dbReference type="InterPro" id="IPR004815">
    <property type="entry name" value="Lon_bac/euk-typ"/>
</dbReference>
<feature type="domain" description="Lon N-terminal" evidence="22">
    <location>
        <begin position="44"/>
        <end position="238"/>
    </location>
</feature>
<dbReference type="InterPro" id="IPR014721">
    <property type="entry name" value="Ribsml_uS5_D2-typ_fold_subgr"/>
</dbReference>
<evidence type="ECO:0000256" key="18">
    <source>
        <dbReference type="PROSITE-ProRule" id="PRU01122"/>
    </source>
</evidence>
<evidence type="ECO:0000256" key="3">
    <source>
        <dbReference type="ARBA" id="ARBA00022670"/>
    </source>
</evidence>
<dbReference type="InterPro" id="IPR054594">
    <property type="entry name" value="Lon_lid"/>
</dbReference>
<evidence type="ECO:0000256" key="15">
    <source>
        <dbReference type="PIRNR" id="PIRNR001174"/>
    </source>
</evidence>
<dbReference type="STRING" id="1678840.ATC1_131351"/>
<comment type="function">
    <text evidence="10 14">ATP-dependent serine protease that mediates the selective degradation of mutant and abnormal proteins as well as certain short-lived regulatory proteins. Required for cellular homeostasis and for survival from DNA damage and developmental changes induced by stress. Degrades polypeptides processively to yield small peptide fragments that are 5 to 10 amino acids long. Binds to DNA in a double-stranded, site-specific manner.</text>
</comment>
<dbReference type="PROSITE" id="PS51787">
    <property type="entry name" value="LON_N"/>
    <property type="match status" value="1"/>
</dbReference>
<dbReference type="Gene3D" id="3.40.50.300">
    <property type="entry name" value="P-loop containing nucleotide triphosphate hydrolases"/>
    <property type="match status" value="1"/>
</dbReference>
<evidence type="ECO:0000256" key="17">
    <source>
        <dbReference type="PIRSR" id="PIRSR001174-2"/>
    </source>
</evidence>
<dbReference type="AlphaFoldDB" id="A0A0S7BW07"/>
<organism evidence="23">
    <name type="scientific">Flexilinea flocculi</name>
    <dbReference type="NCBI Taxonomy" id="1678840"/>
    <lineage>
        <taxon>Bacteria</taxon>
        <taxon>Bacillati</taxon>
        <taxon>Chloroflexota</taxon>
        <taxon>Anaerolineae</taxon>
        <taxon>Anaerolineales</taxon>
        <taxon>Anaerolineaceae</taxon>
        <taxon>Flexilinea</taxon>
    </lineage>
</organism>
<dbReference type="InterPro" id="IPR003959">
    <property type="entry name" value="ATPase_AAA_core"/>
</dbReference>
<feature type="region of interest" description="Disordered" evidence="20">
    <location>
        <begin position="806"/>
        <end position="834"/>
    </location>
</feature>
<accession>A0A0S7BW07</accession>
<dbReference type="SUPFAM" id="SSF52540">
    <property type="entry name" value="P-loop containing nucleoside triphosphate hydrolases"/>
    <property type="match status" value="1"/>
</dbReference>
<evidence type="ECO:0000256" key="1">
    <source>
        <dbReference type="ARBA" id="ARBA00004496"/>
    </source>
</evidence>
<evidence type="ECO:0000256" key="20">
    <source>
        <dbReference type="SAM" id="MobiDB-lite"/>
    </source>
</evidence>
<evidence type="ECO:0000256" key="10">
    <source>
        <dbReference type="ARBA" id="ARBA00053875"/>
    </source>
</evidence>
<dbReference type="FunFam" id="3.40.50.300:FF:000021">
    <property type="entry name" value="Lon protease homolog"/>
    <property type="match status" value="1"/>
</dbReference>
<dbReference type="Gene3D" id="2.30.130.40">
    <property type="entry name" value="LON domain-like"/>
    <property type="match status" value="1"/>
</dbReference>
<evidence type="ECO:0000256" key="2">
    <source>
        <dbReference type="ARBA" id="ARBA00022490"/>
    </source>
</evidence>
<dbReference type="OrthoDB" id="9803599at2"/>
<keyword evidence="5 14" id="KW-0378">Hydrolase</keyword>
<evidence type="ECO:0000256" key="9">
    <source>
        <dbReference type="ARBA" id="ARBA00050665"/>
    </source>
</evidence>
<dbReference type="GO" id="GO:0004176">
    <property type="term" value="F:ATP-dependent peptidase activity"/>
    <property type="evidence" value="ECO:0007669"/>
    <property type="project" value="UniProtKB-UniRule"/>
</dbReference>
<feature type="compositionally biased region" description="Basic and acidic residues" evidence="20">
    <location>
        <begin position="810"/>
        <end position="820"/>
    </location>
</feature>
<evidence type="ECO:0000256" key="19">
    <source>
        <dbReference type="RuleBase" id="RU000591"/>
    </source>
</evidence>
<dbReference type="GO" id="GO:0005737">
    <property type="term" value="C:cytoplasm"/>
    <property type="evidence" value="ECO:0007669"/>
    <property type="project" value="UniProtKB-SubCell"/>
</dbReference>
<evidence type="ECO:0000256" key="8">
    <source>
        <dbReference type="ARBA" id="ARBA00023016"/>
    </source>
</evidence>
<dbReference type="GO" id="GO:0016887">
    <property type="term" value="F:ATP hydrolysis activity"/>
    <property type="evidence" value="ECO:0007669"/>
    <property type="project" value="UniProtKB-UniRule"/>
</dbReference>
<dbReference type="GO" id="GO:0043565">
    <property type="term" value="F:sequence-specific DNA binding"/>
    <property type="evidence" value="ECO:0007669"/>
    <property type="project" value="UniProtKB-UniRule"/>
</dbReference>
<dbReference type="SMART" id="SM00382">
    <property type="entry name" value="AAA"/>
    <property type="match status" value="1"/>
</dbReference>
<dbReference type="GO" id="GO:0006515">
    <property type="term" value="P:protein quality control for misfolded or incompletely synthesized proteins"/>
    <property type="evidence" value="ECO:0007669"/>
    <property type="project" value="UniProtKB-UniRule"/>
</dbReference>
<feature type="domain" description="Lon proteolytic" evidence="21">
    <location>
        <begin position="627"/>
        <end position="808"/>
    </location>
</feature>
<dbReference type="InterPro" id="IPR027417">
    <property type="entry name" value="P-loop_NTPase"/>
</dbReference>
<evidence type="ECO:0000256" key="4">
    <source>
        <dbReference type="ARBA" id="ARBA00022741"/>
    </source>
</evidence>
<keyword evidence="6 14" id="KW-0720">Serine protease</keyword>
<comment type="subcellular location">
    <subcellularLocation>
        <location evidence="1 14 15">Cytoplasm</location>
    </subcellularLocation>
</comment>
<evidence type="ECO:0000256" key="16">
    <source>
        <dbReference type="PIRSR" id="PIRSR001174-1"/>
    </source>
</evidence>
<name>A0A0S7BW07_9CHLR</name>
<dbReference type="GO" id="GO:0034605">
    <property type="term" value="P:cellular response to heat"/>
    <property type="evidence" value="ECO:0007669"/>
    <property type="project" value="UniProtKB-UniRule"/>
</dbReference>
<dbReference type="Pfam" id="PF02190">
    <property type="entry name" value="LON_substr_bdg"/>
    <property type="match status" value="1"/>
</dbReference>
<keyword evidence="3 14" id="KW-0645">Protease</keyword>
<dbReference type="PROSITE" id="PS51786">
    <property type="entry name" value="LON_PROTEOLYTIC"/>
    <property type="match status" value="1"/>
</dbReference>
<dbReference type="GO" id="GO:0005524">
    <property type="term" value="F:ATP binding"/>
    <property type="evidence" value="ECO:0007669"/>
    <property type="project" value="UniProtKB-UniRule"/>
</dbReference>
<dbReference type="HAMAP" id="MF_01973">
    <property type="entry name" value="lon_bact"/>
    <property type="match status" value="1"/>
</dbReference>
<dbReference type="EMBL" id="DF968181">
    <property type="protein sequence ID" value="GAP41364.1"/>
    <property type="molecule type" value="Genomic_DNA"/>
</dbReference>
<keyword evidence="4 14" id="KW-0547">Nucleotide-binding</keyword>
<dbReference type="Gene3D" id="3.30.230.10">
    <property type="match status" value="1"/>
</dbReference>
<evidence type="ECO:0000256" key="11">
    <source>
        <dbReference type="ARBA" id="ARBA00066743"/>
    </source>
</evidence>
<dbReference type="Pfam" id="PF00004">
    <property type="entry name" value="AAA"/>
    <property type="match status" value="1"/>
</dbReference>
<dbReference type="InterPro" id="IPR027543">
    <property type="entry name" value="Lon_bac"/>
</dbReference>
<evidence type="ECO:0000259" key="21">
    <source>
        <dbReference type="PROSITE" id="PS51786"/>
    </source>
</evidence>
<keyword evidence="24" id="KW-1185">Reference proteome</keyword>
<dbReference type="PATRIC" id="fig|1678840.3.peg.2808"/>
<dbReference type="Gene3D" id="1.20.5.5270">
    <property type="match status" value="1"/>
</dbReference>
<dbReference type="InterPro" id="IPR008268">
    <property type="entry name" value="Peptidase_S16_AS"/>
</dbReference>
<dbReference type="Pfam" id="PF22667">
    <property type="entry name" value="Lon_lid"/>
    <property type="match status" value="1"/>
</dbReference>
<evidence type="ECO:0000313" key="23">
    <source>
        <dbReference type="EMBL" id="GAP41364.1"/>
    </source>
</evidence>
<keyword evidence="8 14" id="KW-0346">Stress response</keyword>
<dbReference type="PROSITE" id="PS01046">
    <property type="entry name" value="LON_SER"/>
    <property type="match status" value="1"/>
</dbReference>
<dbReference type="InterPro" id="IPR003111">
    <property type="entry name" value="Lon_prtase_N"/>
</dbReference>
<dbReference type="GO" id="GO:0004252">
    <property type="term" value="F:serine-type endopeptidase activity"/>
    <property type="evidence" value="ECO:0007669"/>
    <property type="project" value="UniProtKB-UniRule"/>
</dbReference>
<evidence type="ECO:0000256" key="12">
    <source>
        <dbReference type="ARBA" id="ARBA00071934"/>
    </source>
</evidence>
<dbReference type="CDD" id="cd19500">
    <property type="entry name" value="RecA-like_Lon"/>
    <property type="match status" value="1"/>
</dbReference>
<evidence type="ECO:0000259" key="22">
    <source>
        <dbReference type="PROSITE" id="PS51787"/>
    </source>
</evidence>
<dbReference type="InterPro" id="IPR008269">
    <property type="entry name" value="Lon_proteolytic"/>
</dbReference>
<evidence type="ECO:0000256" key="13">
    <source>
        <dbReference type="ARBA" id="ARBA00082722"/>
    </source>
</evidence>
<dbReference type="InterPro" id="IPR015947">
    <property type="entry name" value="PUA-like_sf"/>
</dbReference>
<reference evidence="23" key="1">
    <citation type="journal article" date="2015" name="Genome Announc.">
        <title>Draft Genome Sequence of Anaerolineae Strain TC1, a Novel Isolate from a Methanogenic Wastewater Treatment System.</title>
        <authorList>
            <person name="Matsuura N."/>
            <person name="Tourlousse D.M."/>
            <person name="Sun L."/>
            <person name="Toyonaga M."/>
            <person name="Kuroda K."/>
            <person name="Ohashi A."/>
            <person name="Cruz R."/>
            <person name="Yamaguchi T."/>
            <person name="Sekiguchi Y."/>
        </authorList>
    </citation>
    <scope>NUCLEOTIDE SEQUENCE [LARGE SCALE GENOMIC DNA]</scope>
    <source>
        <strain evidence="23">TC1</strain>
    </source>
</reference>
<dbReference type="InterPro" id="IPR003593">
    <property type="entry name" value="AAA+_ATPase"/>
</dbReference>
<dbReference type="SUPFAM" id="SSF88697">
    <property type="entry name" value="PUA domain-like"/>
    <property type="match status" value="1"/>
</dbReference>
<protein>
    <recommendedName>
        <fullName evidence="12 14">Lon protease</fullName>
        <ecNumber evidence="11 14">3.4.21.53</ecNumber>
    </recommendedName>
    <alternativeName>
        <fullName evidence="13 14">ATP-dependent protease La</fullName>
    </alternativeName>
</protein>
<proteinExistence type="evidence at transcript level"/>
<feature type="binding site" evidence="14 17">
    <location>
        <begin position="391"/>
        <end position="398"/>
    </location>
    <ligand>
        <name>ATP</name>
        <dbReference type="ChEBI" id="CHEBI:30616"/>
    </ligand>
</feature>
<dbReference type="Gene3D" id="1.10.8.60">
    <property type="match status" value="1"/>
</dbReference>
<dbReference type="Proteomes" id="UP000053370">
    <property type="component" value="Unassembled WGS sequence"/>
</dbReference>
<dbReference type="PANTHER" id="PTHR10046">
    <property type="entry name" value="ATP DEPENDENT LON PROTEASE FAMILY MEMBER"/>
    <property type="match status" value="1"/>
</dbReference>
<dbReference type="SUPFAM" id="SSF54211">
    <property type="entry name" value="Ribosomal protein S5 domain 2-like"/>
    <property type="match status" value="1"/>
</dbReference>
<sequence>MGSNNNWFDDKDLIADFTSNINQRTEELFRIPDMELDEDGCFIAPVVVLRENVVFPRMISPVFVGQKQNLESIRFGLENDQTVITLIPKDEEKENPVRKTDFYPIGLEIAVGRLVNLPEDHFSTLIQGRRRVILMGIVQKKPVLMAKVYVPEETVEETRILTALMRTTRNLFEKCVQLDRKLPDEAHAYSTTITDPSWLADMIATTISLPTEQRREILFELNPTKRLKLLNQFLAQELDVLELGNEISTKVQNEVDKNQREFYLREQLKAIQAELDEEDVFTRELSDLKKKIDEASFSDEARNAAIKEFERLNQMPPMSPEVSVIRGYIDWLLDLPWTVATEDNLNVLHASDVLDQNHYGLTKAKDRILEYIAIRSLKPKKEKQPILCFIGPPGTGKTSIGRSIAEALGKKFVRVSLGGVRDEAEIRGHRRTYVGSMPGRILQTMKKAGTINPLFMLDEIDKLGNDYRGDPSSALLEVLDPEQNDKFSDHYLEVDYDLSHVMFITTANSADSIPDALLDRMEIIEFPGYVEEEKLTIANKYLISRQIDENGLEPADISFDEGTIKKLIREYTYEAGVRNLEREIGKVCRKIARLKAEGKNIPAIIHENDLEEFMGPPNFFQSETEKKDEIGVATGLAWTANGGDITTIEVLTFEGKGNLQITGQIGDVMQESAQAALSFIKSKAKQLNLKNDFFEKIDIHVHVPEGAVPKDGPSAGITLAVALISAVTEIPVKKDIAMTGEITLRGHVLPVGGIREKVLAANRIGIKTILIPEKNIKDLVELPEQVRNVLEIIPVNHMDQVIFHTFGTETPKRKESPTRETKKKPEKGNEPVLN</sequence>
<dbReference type="PIRSF" id="PIRSF001174">
    <property type="entry name" value="Lon_proteas"/>
    <property type="match status" value="1"/>
</dbReference>
<dbReference type="SMART" id="SM00464">
    <property type="entry name" value="LON"/>
    <property type="match status" value="1"/>
</dbReference>
<dbReference type="Pfam" id="PF05362">
    <property type="entry name" value="Lon_C"/>
    <property type="match status" value="1"/>
</dbReference>